<gene>
    <name evidence="1" type="ORF">IQ217_02185</name>
</gene>
<dbReference type="EMBL" id="JADEVV010000004">
    <property type="protein sequence ID" value="MBE9252679.1"/>
    <property type="molecule type" value="Genomic_DNA"/>
</dbReference>
<evidence type="ECO:0000313" key="1">
    <source>
        <dbReference type="EMBL" id="MBE9252679.1"/>
    </source>
</evidence>
<organism evidence="1 2">
    <name type="scientific">Synechocystis salina LEGE 00031</name>
    <dbReference type="NCBI Taxonomy" id="1828736"/>
    <lineage>
        <taxon>Bacteria</taxon>
        <taxon>Bacillati</taxon>
        <taxon>Cyanobacteriota</taxon>
        <taxon>Cyanophyceae</taxon>
        <taxon>Synechococcales</taxon>
        <taxon>Merismopediaceae</taxon>
        <taxon>Synechocystis</taxon>
    </lineage>
</organism>
<dbReference type="RefSeq" id="WP_194018789.1">
    <property type="nucleotide sequence ID" value="NZ_JADEVV010000004.1"/>
</dbReference>
<reference evidence="1 2" key="1">
    <citation type="submission" date="2020-10" db="EMBL/GenBank/DDBJ databases">
        <authorList>
            <person name="Castelo-Branco R."/>
            <person name="Eusebio N."/>
            <person name="Adriana R."/>
            <person name="Vieira A."/>
            <person name="Brugerolle De Fraissinette N."/>
            <person name="Rezende De Castro R."/>
            <person name="Schneider M.P."/>
            <person name="Vasconcelos V."/>
            <person name="Leao P.N."/>
        </authorList>
    </citation>
    <scope>NUCLEOTIDE SEQUENCE [LARGE SCALE GENOMIC DNA]</scope>
    <source>
        <strain evidence="1 2">LEGE 00031</strain>
    </source>
</reference>
<name>A0ABR9VMW5_9SYNC</name>
<keyword evidence="2" id="KW-1185">Reference proteome</keyword>
<proteinExistence type="predicted"/>
<evidence type="ECO:0000313" key="2">
    <source>
        <dbReference type="Proteomes" id="UP000658720"/>
    </source>
</evidence>
<evidence type="ECO:0008006" key="3">
    <source>
        <dbReference type="Google" id="ProtNLM"/>
    </source>
</evidence>
<sequence length="45" mass="4972">MKILFISNGHGEDLNAGLIIDALQRRSPEFDLFVLPLVGIGKAYE</sequence>
<dbReference type="Proteomes" id="UP000658720">
    <property type="component" value="Unassembled WGS sequence"/>
</dbReference>
<accession>A0ABR9VMW5</accession>
<protein>
    <recommendedName>
        <fullName evidence="3">Lipid-A-disaccharide synthase</fullName>
    </recommendedName>
</protein>
<dbReference type="PANTHER" id="PTHR39517:SF1">
    <property type="entry name" value="LIPID-A-DISACCHARIDE SYNTHASE"/>
    <property type="match status" value="1"/>
</dbReference>
<dbReference type="InterPro" id="IPR019994">
    <property type="entry name" value="Lipid-A-disac_synthase-rel_put"/>
</dbReference>
<comment type="caution">
    <text evidence="1">The sequence shown here is derived from an EMBL/GenBank/DDBJ whole genome shotgun (WGS) entry which is preliminary data.</text>
</comment>
<dbReference type="PANTHER" id="PTHR39517">
    <property type="entry name" value="SLL0192 PROTEIN"/>
    <property type="match status" value="1"/>
</dbReference>